<keyword evidence="1" id="KW-0732">Signal</keyword>
<dbReference type="EMBL" id="JAFJYH010000034">
    <property type="protein sequence ID" value="KAG4423455.1"/>
    <property type="molecule type" value="Genomic_DNA"/>
</dbReference>
<protein>
    <recommendedName>
        <fullName evidence="4">Glycoside hydrolase family 39 protein</fullName>
    </recommendedName>
</protein>
<gene>
    <name evidence="2" type="ORF">IFR04_003422</name>
</gene>
<feature type="chain" id="PRO_5034840797" description="Glycoside hydrolase family 39 protein" evidence="1">
    <location>
        <begin position="20"/>
        <end position="468"/>
    </location>
</feature>
<sequence length="468" mass="51661">MQFLSKVICASSMILYASATPVEIAKRQLGTATVSLAQPSGTPSHLASGFIYGIPDNASSVSTQIPHHFYTDIKFNYCRAGGAQLPAPSRGWIFGIEEFDNRFASALSNYRTARKFGARYILLVHDLWGADSLQSSSSVFPGDNGDFSGYNAFLDRLMASLKSNDMIDGLDIDIWNEPDIQGFWTRTPEQWVQMWGVGYHRFRNELPPIKISGPSLASPPDRNLVWWNTFGPFIASNNSIPDVYTWHNLDGGLDPAKTLPVLAEWRARYGLPDRPKNINEYAGPSEQIPSSGTWYISRLERYNIQGLRANWASAYELHDYLGNLLGKPGAGTDSYEPTSTGYWPVGEWQVYKYYAGSMTGQRVATTGSADGLFDVYATRGGAANTVKILAGTRGSTGMYDITVTGLSAVGLKSGNVNIRTRMFDNNGKYGEVGAPVDLGVYRHAIENDQITFWVQPETENTAYAFEFV</sequence>
<keyword evidence="3" id="KW-1185">Reference proteome</keyword>
<dbReference type="InterPro" id="IPR017853">
    <property type="entry name" value="GH"/>
</dbReference>
<evidence type="ECO:0000313" key="3">
    <source>
        <dbReference type="Proteomes" id="UP000664132"/>
    </source>
</evidence>
<evidence type="ECO:0000313" key="2">
    <source>
        <dbReference type="EMBL" id="KAG4423455.1"/>
    </source>
</evidence>
<dbReference type="SUPFAM" id="SSF51445">
    <property type="entry name" value="(Trans)glycosidases"/>
    <property type="match status" value="1"/>
</dbReference>
<dbReference type="OrthoDB" id="3445803at2759"/>
<name>A0A8H8BTF4_9HELO</name>
<proteinExistence type="predicted"/>
<organism evidence="2 3">
    <name type="scientific">Cadophora malorum</name>
    <dbReference type="NCBI Taxonomy" id="108018"/>
    <lineage>
        <taxon>Eukaryota</taxon>
        <taxon>Fungi</taxon>
        <taxon>Dikarya</taxon>
        <taxon>Ascomycota</taxon>
        <taxon>Pezizomycotina</taxon>
        <taxon>Leotiomycetes</taxon>
        <taxon>Helotiales</taxon>
        <taxon>Ploettnerulaceae</taxon>
        <taxon>Cadophora</taxon>
    </lineage>
</organism>
<dbReference type="Gene3D" id="3.20.20.80">
    <property type="entry name" value="Glycosidases"/>
    <property type="match status" value="1"/>
</dbReference>
<reference evidence="2" key="1">
    <citation type="submission" date="2021-02" db="EMBL/GenBank/DDBJ databases">
        <title>Genome sequence Cadophora malorum strain M34.</title>
        <authorList>
            <person name="Stefanovic E."/>
            <person name="Vu D."/>
            <person name="Scully C."/>
            <person name="Dijksterhuis J."/>
            <person name="Roader J."/>
            <person name="Houbraken J."/>
        </authorList>
    </citation>
    <scope>NUCLEOTIDE SEQUENCE</scope>
    <source>
        <strain evidence="2">M34</strain>
    </source>
</reference>
<dbReference type="Proteomes" id="UP000664132">
    <property type="component" value="Unassembled WGS sequence"/>
</dbReference>
<comment type="caution">
    <text evidence="2">The sequence shown here is derived from an EMBL/GenBank/DDBJ whole genome shotgun (WGS) entry which is preliminary data.</text>
</comment>
<accession>A0A8H8BTF4</accession>
<feature type="signal peptide" evidence="1">
    <location>
        <begin position="1"/>
        <end position="19"/>
    </location>
</feature>
<dbReference type="AlphaFoldDB" id="A0A8H8BTF4"/>
<evidence type="ECO:0000256" key="1">
    <source>
        <dbReference type="SAM" id="SignalP"/>
    </source>
</evidence>
<evidence type="ECO:0008006" key="4">
    <source>
        <dbReference type="Google" id="ProtNLM"/>
    </source>
</evidence>